<name>A0A2H3DBM7_ARMGA</name>
<dbReference type="AlphaFoldDB" id="A0A2H3DBM7"/>
<dbReference type="EMBL" id="KZ293662">
    <property type="protein sequence ID" value="PBK91194.1"/>
    <property type="molecule type" value="Genomic_DNA"/>
</dbReference>
<evidence type="ECO:0000313" key="1">
    <source>
        <dbReference type="EMBL" id="PBK91194.1"/>
    </source>
</evidence>
<accession>A0A2H3DBM7</accession>
<protein>
    <submittedName>
        <fullName evidence="1">Uncharacterized protein</fullName>
    </submittedName>
</protein>
<keyword evidence="2" id="KW-1185">Reference proteome</keyword>
<sequence>MKGRRSSKAPTALSYPKLSPTTGFLLQPTTHSSPLSSTQYHHRNDAAHLYLPGRHQPYYIPHHCFLFISVHGPIAMQLIMVTPGQFPAPCPSPQVMNLQCQKGDNDKHRDSEACCHDNEFMVGMTQCHW</sequence>
<proteinExistence type="predicted"/>
<dbReference type="InParanoid" id="A0A2H3DBM7"/>
<dbReference type="Proteomes" id="UP000217790">
    <property type="component" value="Unassembled WGS sequence"/>
</dbReference>
<reference evidence="2" key="1">
    <citation type="journal article" date="2017" name="Nat. Ecol. Evol.">
        <title>Genome expansion and lineage-specific genetic innovations in the forest pathogenic fungi Armillaria.</title>
        <authorList>
            <person name="Sipos G."/>
            <person name="Prasanna A.N."/>
            <person name="Walter M.C."/>
            <person name="O'Connor E."/>
            <person name="Balint B."/>
            <person name="Krizsan K."/>
            <person name="Kiss B."/>
            <person name="Hess J."/>
            <person name="Varga T."/>
            <person name="Slot J."/>
            <person name="Riley R."/>
            <person name="Boka B."/>
            <person name="Rigling D."/>
            <person name="Barry K."/>
            <person name="Lee J."/>
            <person name="Mihaltcheva S."/>
            <person name="LaButti K."/>
            <person name="Lipzen A."/>
            <person name="Waldron R."/>
            <person name="Moloney N.M."/>
            <person name="Sperisen C."/>
            <person name="Kredics L."/>
            <person name="Vagvoelgyi C."/>
            <person name="Patrignani A."/>
            <person name="Fitzpatrick D."/>
            <person name="Nagy I."/>
            <person name="Doyle S."/>
            <person name="Anderson J.B."/>
            <person name="Grigoriev I.V."/>
            <person name="Gueldener U."/>
            <person name="Muensterkoetter M."/>
            <person name="Nagy L.G."/>
        </authorList>
    </citation>
    <scope>NUCLEOTIDE SEQUENCE [LARGE SCALE GENOMIC DNA]</scope>
    <source>
        <strain evidence="2">Ar21-2</strain>
    </source>
</reference>
<evidence type="ECO:0000313" key="2">
    <source>
        <dbReference type="Proteomes" id="UP000217790"/>
    </source>
</evidence>
<gene>
    <name evidence="1" type="ORF">ARMGADRAFT_218694</name>
</gene>
<organism evidence="1 2">
    <name type="scientific">Armillaria gallica</name>
    <name type="common">Bulbous honey fungus</name>
    <name type="synonym">Armillaria bulbosa</name>
    <dbReference type="NCBI Taxonomy" id="47427"/>
    <lineage>
        <taxon>Eukaryota</taxon>
        <taxon>Fungi</taxon>
        <taxon>Dikarya</taxon>
        <taxon>Basidiomycota</taxon>
        <taxon>Agaricomycotina</taxon>
        <taxon>Agaricomycetes</taxon>
        <taxon>Agaricomycetidae</taxon>
        <taxon>Agaricales</taxon>
        <taxon>Marasmiineae</taxon>
        <taxon>Physalacriaceae</taxon>
        <taxon>Armillaria</taxon>
    </lineage>
</organism>